<feature type="region of interest" description="Disordered" evidence="3">
    <location>
        <begin position="220"/>
        <end position="242"/>
    </location>
</feature>
<evidence type="ECO:0000313" key="5">
    <source>
        <dbReference type="EMBL" id="KAK9808231.1"/>
    </source>
</evidence>
<feature type="compositionally biased region" description="Polar residues" evidence="3">
    <location>
        <begin position="682"/>
        <end position="691"/>
    </location>
</feature>
<keyword evidence="6" id="KW-1185">Reference proteome</keyword>
<organism evidence="5 6">
    <name type="scientific">Symbiochloris irregularis</name>
    <dbReference type="NCBI Taxonomy" id="706552"/>
    <lineage>
        <taxon>Eukaryota</taxon>
        <taxon>Viridiplantae</taxon>
        <taxon>Chlorophyta</taxon>
        <taxon>core chlorophytes</taxon>
        <taxon>Trebouxiophyceae</taxon>
        <taxon>Trebouxiales</taxon>
        <taxon>Trebouxiaceae</taxon>
        <taxon>Symbiochloris</taxon>
    </lineage>
</organism>
<proteinExistence type="inferred from homology"/>
<gene>
    <name evidence="5" type="ORF">WJX73_001424</name>
</gene>
<dbReference type="SMART" id="SM00498">
    <property type="entry name" value="FH2"/>
    <property type="match status" value="1"/>
</dbReference>
<dbReference type="PROSITE" id="PS51444">
    <property type="entry name" value="FH2"/>
    <property type="match status" value="1"/>
</dbReference>
<evidence type="ECO:0000256" key="3">
    <source>
        <dbReference type="SAM" id="MobiDB-lite"/>
    </source>
</evidence>
<dbReference type="AlphaFoldDB" id="A0AAW1PIB2"/>
<feature type="compositionally biased region" description="Basic and acidic residues" evidence="3">
    <location>
        <begin position="618"/>
        <end position="628"/>
    </location>
</feature>
<accession>A0AAW1PIB2</accession>
<dbReference type="InterPro" id="IPR042201">
    <property type="entry name" value="FH2_Formin_sf"/>
</dbReference>
<reference evidence="5 6" key="1">
    <citation type="journal article" date="2024" name="Nat. Commun.">
        <title>Phylogenomics reveals the evolutionary origins of lichenization in chlorophyte algae.</title>
        <authorList>
            <person name="Puginier C."/>
            <person name="Libourel C."/>
            <person name="Otte J."/>
            <person name="Skaloud P."/>
            <person name="Haon M."/>
            <person name="Grisel S."/>
            <person name="Petersen M."/>
            <person name="Berrin J.G."/>
            <person name="Delaux P.M."/>
            <person name="Dal Grande F."/>
            <person name="Keller J."/>
        </authorList>
    </citation>
    <scope>NUCLEOTIDE SEQUENCE [LARGE SCALE GENOMIC DNA]</scope>
    <source>
        <strain evidence="5 6">SAG 2036</strain>
    </source>
</reference>
<protein>
    <recommendedName>
        <fullName evidence="2">Formin-like protein</fullName>
    </recommendedName>
</protein>
<dbReference type="Pfam" id="PF02181">
    <property type="entry name" value="FH2"/>
    <property type="match status" value="1"/>
</dbReference>
<evidence type="ECO:0000256" key="2">
    <source>
        <dbReference type="RuleBase" id="RU361260"/>
    </source>
</evidence>
<dbReference type="Gene3D" id="1.20.58.2220">
    <property type="entry name" value="Formin, FH2 domain"/>
    <property type="match status" value="1"/>
</dbReference>
<feature type="region of interest" description="Disordered" evidence="3">
    <location>
        <begin position="596"/>
        <end position="723"/>
    </location>
</feature>
<dbReference type="PANTHER" id="PTHR45733">
    <property type="entry name" value="FORMIN-J"/>
    <property type="match status" value="1"/>
</dbReference>
<feature type="compositionally biased region" description="Pro residues" evidence="3">
    <location>
        <begin position="713"/>
        <end position="722"/>
    </location>
</feature>
<feature type="compositionally biased region" description="Polar residues" evidence="3">
    <location>
        <begin position="606"/>
        <end position="617"/>
    </location>
</feature>
<comment type="caution">
    <text evidence="5">The sequence shown here is derived from an EMBL/GenBank/DDBJ whole genome shotgun (WGS) entry which is preliminary data.</text>
</comment>
<feature type="domain" description="FH2" evidence="4">
    <location>
        <begin position="799"/>
        <end position="1205"/>
    </location>
</feature>
<name>A0AAW1PIB2_9CHLO</name>
<comment type="similarity">
    <text evidence="1">Belongs to the formin-like family. Class-II subfamily.</text>
</comment>
<dbReference type="SUPFAM" id="SSF101447">
    <property type="entry name" value="Formin homology 2 domain (FH2 domain)"/>
    <property type="match status" value="1"/>
</dbReference>
<evidence type="ECO:0000313" key="6">
    <source>
        <dbReference type="Proteomes" id="UP001465755"/>
    </source>
</evidence>
<dbReference type="EMBL" id="JALJOQ010000025">
    <property type="protein sequence ID" value="KAK9808231.1"/>
    <property type="molecule type" value="Genomic_DNA"/>
</dbReference>
<dbReference type="InterPro" id="IPR015425">
    <property type="entry name" value="FH2_Formin"/>
</dbReference>
<evidence type="ECO:0000259" key="4">
    <source>
        <dbReference type="PROSITE" id="PS51444"/>
    </source>
</evidence>
<evidence type="ECO:0000256" key="1">
    <source>
        <dbReference type="ARBA" id="ARBA00006468"/>
    </source>
</evidence>
<feature type="region of interest" description="Disordered" evidence="3">
    <location>
        <begin position="282"/>
        <end position="308"/>
    </location>
</feature>
<feature type="region of interest" description="Disordered" evidence="3">
    <location>
        <begin position="497"/>
        <end position="526"/>
    </location>
</feature>
<dbReference type="Proteomes" id="UP001465755">
    <property type="component" value="Unassembled WGS sequence"/>
</dbReference>
<dbReference type="InterPro" id="IPR051144">
    <property type="entry name" value="Formin_homology_domain"/>
</dbReference>
<dbReference type="PANTHER" id="PTHR45733:SF31">
    <property type="entry name" value="GENOME ASSEMBLY, CHROMOSOME: II"/>
    <property type="match status" value="1"/>
</dbReference>
<sequence>MNASGSRNDKETSARHVGSHKHVPLLSNLPARQTKARDEALEGLGDLLWHLLRAGDHELVPRLLAVFEGLWTLPQGLVRARAVESMRVLVRCDFKDRRLRGLKHWRSCRLRPREAELLALFARCVVKAYMQLERMDFVGLRHVFSTFARALFHKALQRAADFDLAANDAQLLLEDITLHHEAIFGCKILTAGDLQGIAPSKVDTGLLRLQSTPSWCIAASMPPPSSRGPAKSPTPGWQGAEVESPASFSNGAAWSLHPATSAWDTPRKEFYGDKLMSTLRKRSREHAAFEPSGPQRKRQATTHEPASRWEADCGLGTEDWQSCGSYADPEDTGDWPGVEIATAALLAGDGNECSKAGVATPAAECNDEAPLDCVVSHAGPVDGSSPVSSQQEHESAPSPILGSDGGWCDSADALDIMEAGLLSRFKCYPANPMETSLLDRADHSESGLALPAADCKGIVTWATPPEAVTFKPMEASLLDRDKCCEAGVAIPAGECNGEEHANPSEGAMQAPHYSPGRVSEGDLLDGSAYATPAGTITPAPSACASDSIPLTCYSLKHSSPAPSIADSQKSEAAPLHLQTPKEEDNGSGDLQQLEKRRSSLAGPPSDEQSQQAVAQTTAEHDGVGEPVERPAFPPQPEGVVSPLACPSLEHSSPAPSIAAMQASEAAPQRLQSSKGEDHGSGELQQLEQRCSSLAGPPFEEQPGAERRGAGEPAKPPATPPQPEKAIRLRACIQSQRGSCSAWSSGAMATIAALSLEAGSLQSRVALGMGAFTTLHKVQTALRQEVTSEQFKGGLSKASVKAPTQARKKLRVVHFDQLDPMKMVTRSQTIWAAGAGLSVPLDCLELGVTFEVPEKKAPARQGRAIQCLNISEDGKRLHDLNLRRRSLQTKMTDTEIGAAVLALDKDRLTAEVLENLIVLAPTRDERNDMNDYLQGKHPRHPGKSDAAELGEGEKFQASVVDMPLFEGRCQALLFSIEFAEDLRKEEDNFAKLSQLCAELRSRELLVLVHSYLAAGNFMNAASSKAASTSFALSQLTKLTLIRGEDSQKKPTNLLKVLMGQLARTHPTILNLGQRLKDVSWFHSHFQFGDALDNLNRIKDAYVKMRTQVKAAEAAGGADNLSFVNQMQGTLSEAAAALQTTQALYQRAWDDNRDTFQYFGETFDDKKPLDHMEVLKDFVEKFNQIVTDRDFQKGLKSPAKDKSLVLP</sequence>
<feature type="region of interest" description="Disordered" evidence="3">
    <location>
        <begin position="376"/>
        <end position="404"/>
    </location>
</feature>